<dbReference type="Pfam" id="PF19780">
    <property type="entry name" value="DUF6265"/>
    <property type="match status" value="1"/>
</dbReference>
<sequence>MRNYVYFIYILIFLPINSMGQNIKKLKEGELPAKATLQEVAWIAGYWKGEALGGHIEEIWSNPLGDSMMFAFKLVKNDKVSFYELGAITQTEESLLFQLKHFDSNFRGWESKDESIKSALVSITPNAVYFENFTFEKVNHNEMNVYVLFKQKDGSHKEIAFNYKKE</sequence>
<evidence type="ECO:0000313" key="3">
    <source>
        <dbReference type="Proteomes" id="UP000005938"/>
    </source>
</evidence>
<accession>I0WHP5</accession>
<evidence type="ECO:0000313" key="2">
    <source>
        <dbReference type="EMBL" id="EID75911.1"/>
    </source>
</evidence>
<dbReference type="InterPro" id="IPR046232">
    <property type="entry name" value="DUF6265"/>
</dbReference>
<dbReference type="STRING" id="946077.W5A_03174"/>
<dbReference type="Proteomes" id="UP000005938">
    <property type="component" value="Unassembled WGS sequence"/>
</dbReference>
<name>I0WHP5_9FLAO</name>
<comment type="caution">
    <text evidence="2">The sequence shown here is derived from an EMBL/GenBank/DDBJ whole genome shotgun (WGS) entry which is preliminary data.</text>
</comment>
<evidence type="ECO:0000259" key="1">
    <source>
        <dbReference type="Pfam" id="PF19780"/>
    </source>
</evidence>
<dbReference type="OrthoDB" id="7567258at2"/>
<feature type="domain" description="DUF6265" evidence="1">
    <location>
        <begin position="41"/>
        <end position="147"/>
    </location>
</feature>
<dbReference type="eggNOG" id="ENOG5032AJ6">
    <property type="taxonomic scope" value="Bacteria"/>
</dbReference>
<protein>
    <recommendedName>
        <fullName evidence="1">DUF6265 domain-containing protein</fullName>
    </recommendedName>
</protein>
<dbReference type="EMBL" id="AJJU01000003">
    <property type="protein sequence ID" value="EID75911.1"/>
    <property type="molecule type" value="Genomic_DNA"/>
</dbReference>
<dbReference type="AlphaFoldDB" id="I0WHP5"/>
<reference evidence="2 3" key="1">
    <citation type="journal article" date="2012" name="J. Bacteriol.">
        <title>Genome Sequence of the Halotolerant Bacterium Imtechella halotolerans K1T.</title>
        <authorList>
            <person name="Kumar S."/>
            <person name="Vikram S."/>
            <person name="Subramanian S."/>
            <person name="Raghava G.P."/>
            <person name="Pinnaka A.K."/>
        </authorList>
    </citation>
    <scope>NUCLEOTIDE SEQUENCE [LARGE SCALE GENOMIC DNA]</scope>
    <source>
        <strain evidence="2 3">K1</strain>
    </source>
</reference>
<gene>
    <name evidence="2" type="ORF">W5A_03174</name>
</gene>
<keyword evidence="3" id="KW-1185">Reference proteome</keyword>
<proteinExistence type="predicted"/>
<organism evidence="2 3">
    <name type="scientific">Imtechella halotolerans K1</name>
    <dbReference type="NCBI Taxonomy" id="946077"/>
    <lineage>
        <taxon>Bacteria</taxon>
        <taxon>Pseudomonadati</taxon>
        <taxon>Bacteroidota</taxon>
        <taxon>Flavobacteriia</taxon>
        <taxon>Flavobacteriales</taxon>
        <taxon>Flavobacteriaceae</taxon>
        <taxon>Imtechella</taxon>
    </lineage>
</organism>
<dbReference type="RefSeq" id="WP_008237341.1">
    <property type="nucleotide sequence ID" value="NZ_AJJU01000003.1"/>
</dbReference>